<evidence type="ECO:0000313" key="1">
    <source>
        <dbReference type="EMBL" id="HGY54844.1"/>
    </source>
</evidence>
<dbReference type="EMBL" id="DRQG01000034">
    <property type="protein sequence ID" value="HGY54844.1"/>
    <property type="molecule type" value="Genomic_DNA"/>
</dbReference>
<name>A0A7V4WU20_CALAY</name>
<dbReference type="Proteomes" id="UP000885779">
    <property type="component" value="Unassembled WGS sequence"/>
</dbReference>
<proteinExistence type="predicted"/>
<dbReference type="AlphaFoldDB" id="A0A7V4WU20"/>
<organism evidence="1">
    <name type="scientific">Caldithrix abyssi</name>
    <dbReference type="NCBI Taxonomy" id="187145"/>
    <lineage>
        <taxon>Bacteria</taxon>
        <taxon>Pseudomonadati</taxon>
        <taxon>Calditrichota</taxon>
        <taxon>Calditrichia</taxon>
        <taxon>Calditrichales</taxon>
        <taxon>Calditrichaceae</taxon>
        <taxon>Caldithrix</taxon>
    </lineage>
</organism>
<gene>
    <name evidence="1" type="ORF">ENK44_04000</name>
</gene>
<accession>A0A7V4WU20</accession>
<sequence>MITIKSTPGQDVIKHECESHRDGDWIIFRCPLCPDYERRFNWRTDEMKVKGDHPRVSHSGKYYPHELKSVFEYPN</sequence>
<reference evidence="1" key="1">
    <citation type="journal article" date="2020" name="mSystems">
        <title>Genome- and Community-Level Interaction Insights into Carbon Utilization and Element Cycling Functions of Hydrothermarchaeota in Hydrothermal Sediment.</title>
        <authorList>
            <person name="Zhou Z."/>
            <person name="Liu Y."/>
            <person name="Xu W."/>
            <person name="Pan J."/>
            <person name="Luo Z.H."/>
            <person name="Li M."/>
        </authorList>
    </citation>
    <scope>NUCLEOTIDE SEQUENCE [LARGE SCALE GENOMIC DNA]</scope>
    <source>
        <strain evidence="1">HyVt-577</strain>
    </source>
</reference>
<comment type="caution">
    <text evidence="1">The sequence shown here is derived from an EMBL/GenBank/DDBJ whole genome shotgun (WGS) entry which is preliminary data.</text>
</comment>
<protein>
    <submittedName>
        <fullName evidence="1">Uncharacterized protein</fullName>
    </submittedName>
</protein>